<dbReference type="PANTHER" id="PTHR10948:SF23">
    <property type="entry name" value="TRANSPOSASE INSI FOR INSERTION SEQUENCE ELEMENT IS30A-RELATED"/>
    <property type="match status" value="1"/>
</dbReference>
<sequence>MKQRRRIYYTATQRAEIWDRWRRGESMSSIGRGFDRQSSSIFSVLSPTGGIRPTDRKRSRSALSLNEREEISRGLSTGHSMRVIAAQLGRAPSTISREVSRNGGSDSYRAARSDQAAWDRALRPKICKLACHPSLSRTVSQKLRRKWSPEQIAGWLKRMFPDEEQRRVSHETIYRSLFIQARGVLKKELLGHLRAKRTIRRSRHASLKRNGLGQVTNAVSIRERPATVEDRAVPGHWEGDLIGGSNNSYIATLVERQSRYVMLIKVANKDTESVVSALIKQAQKMPRELYRSLTWDRGKELADHQRLTMATQIDVYFCDPRSPWQRGNQREHEPAAETVFRPRDRSVPI</sequence>
<dbReference type="InterPro" id="IPR053392">
    <property type="entry name" value="Transposase_IS30-like"/>
</dbReference>
<dbReference type="InterPro" id="IPR001584">
    <property type="entry name" value="Integrase_cat-core"/>
</dbReference>
<dbReference type="EMBL" id="JACIBX010000021">
    <property type="protein sequence ID" value="MBB3713804.1"/>
    <property type="molecule type" value="Genomic_DNA"/>
</dbReference>
<feature type="domain" description="Integrase catalytic" evidence="3">
    <location>
        <begin position="221"/>
        <end position="349"/>
    </location>
</feature>
<dbReference type="InterPro" id="IPR051917">
    <property type="entry name" value="Transposase-Integrase"/>
</dbReference>
<evidence type="ECO:0000313" key="4">
    <source>
        <dbReference type="EMBL" id="MBB3713804.1"/>
    </source>
</evidence>
<dbReference type="InterPro" id="IPR012337">
    <property type="entry name" value="RNaseH-like_sf"/>
</dbReference>
<evidence type="ECO:0000313" key="5">
    <source>
        <dbReference type="Proteomes" id="UP000576152"/>
    </source>
</evidence>
<dbReference type="Pfam" id="PF00665">
    <property type="entry name" value="rve"/>
    <property type="match status" value="1"/>
</dbReference>
<dbReference type="PROSITE" id="PS50994">
    <property type="entry name" value="INTEGRASE"/>
    <property type="match status" value="1"/>
</dbReference>
<dbReference type="PANTHER" id="PTHR10948">
    <property type="entry name" value="TRANSPOSASE"/>
    <property type="match status" value="1"/>
</dbReference>
<dbReference type="Pfam" id="PF13936">
    <property type="entry name" value="HTH_38"/>
    <property type="match status" value="1"/>
</dbReference>
<name>A0ABR6HTV8_9RHOB</name>
<dbReference type="Proteomes" id="UP000576152">
    <property type="component" value="Unassembled WGS sequence"/>
</dbReference>
<reference evidence="4 5" key="1">
    <citation type="submission" date="2020-08" db="EMBL/GenBank/DDBJ databases">
        <title>Genomic Encyclopedia of Type Strains, Phase III (KMG-III): the genomes of soil and plant-associated and newly described type strains.</title>
        <authorList>
            <person name="Whitman W."/>
        </authorList>
    </citation>
    <scope>NUCLEOTIDE SEQUENCE [LARGE SCALE GENOMIC DNA]</scope>
    <source>
        <strain evidence="4 5">CECT 8572</strain>
    </source>
</reference>
<evidence type="ECO:0000256" key="2">
    <source>
        <dbReference type="SAM" id="MobiDB-lite"/>
    </source>
</evidence>
<accession>A0ABR6HTV8</accession>
<proteinExistence type="predicted"/>
<dbReference type="NCBIfam" id="NF033563">
    <property type="entry name" value="transpos_IS30"/>
    <property type="match status" value="1"/>
</dbReference>
<dbReference type="Gene3D" id="3.30.420.10">
    <property type="entry name" value="Ribonuclease H-like superfamily/Ribonuclease H"/>
    <property type="match status" value="1"/>
</dbReference>
<comment type="caution">
    <text evidence="4">The sequence shown here is derived from an EMBL/GenBank/DDBJ whole genome shotgun (WGS) entry which is preliminary data.</text>
</comment>
<dbReference type="SUPFAM" id="SSF53098">
    <property type="entry name" value="Ribonuclease H-like"/>
    <property type="match status" value="1"/>
</dbReference>
<evidence type="ECO:0000256" key="1">
    <source>
        <dbReference type="ARBA" id="ARBA00023172"/>
    </source>
</evidence>
<evidence type="ECO:0000259" key="3">
    <source>
        <dbReference type="PROSITE" id="PS50994"/>
    </source>
</evidence>
<keyword evidence="5" id="KW-1185">Reference proteome</keyword>
<gene>
    <name evidence="4" type="ORF">FHS00_003411</name>
</gene>
<feature type="compositionally biased region" description="Basic and acidic residues" evidence="2">
    <location>
        <begin position="328"/>
        <end position="349"/>
    </location>
</feature>
<keyword evidence="1" id="KW-0233">DNA recombination</keyword>
<dbReference type="InterPro" id="IPR025246">
    <property type="entry name" value="IS30-like_HTH"/>
</dbReference>
<protein>
    <submittedName>
        <fullName evidence="4">IS30 family transposase</fullName>
    </submittedName>
</protein>
<organism evidence="4 5">
    <name type="scientific">Limimaricola variabilis</name>
    <dbReference type="NCBI Taxonomy" id="1492771"/>
    <lineage>
        <taxon>Bacteria</taxon>
        <taxon>Pseudomonadati</taxon>
        <taxon>Pseudomonadota</taxon>
        <taxon>Alphaproteobacteria</taxon>
        <taxon>Rhodobacterales</taxon>
        <taxon>Paracoccaceae</taxon>
        <taxon>Limimaricola</taxon>
    </lineage>
</organism>
<feature type="region of interest" description="Disordered" evidence="2">
    <location>
        <begin position="324"/>
        <end position="349"/>
    </location>
</feature>
<dbReference type="InterPro" id="IPR036397">
    <property type="entry name" value="RNaseH_sf"/>
</dbReference>
<feature type="region of interest" description="Disordered" evidence="2">
    <location>
        <begin position="45"/>
        <end position="68"/>
    </location>
</feature>